<accession>A0AC34F7K6</accession>
<evidence type="ECO:0000313" key="1">
    <source>
        <dbReference type="Proteomes" id="UP000887579"/>
    </source>
</evidence>
<name>A0AC34F7K6_9BILA</name>
<dbReference type="Proteomes" id="UP000887579">
    <property type="component" value="Unplaced"/>
</dbReference>
<dbReference type="WBParaSite" id="ES5_v2.g13239.t1">
    <property type="protein sequence ID" value="ES5_v2.g13239.t1"/>
    <property type="gene ID" value="ES5_v2.g13239"/>
</dbReference>
<evidence type="ECO:0000313" key="2">
    <source>
        <dbReference type="WBParaSite" id="ES5_v2.g13239.t1"/>
    </source>
</evidence>
<proteinExistence type="predicted"/>
<reference evidence="2" key="1">
    <citation type="submission" date="2022-11" db="UniProtKB">
        <authorList>
            <consortium name="WormBaseParasite"/>
        </authorList>
    </citation>
    <scope>IDENTIFICATION</scope>
</reference>
<protein>
    <submittedName>
        <fullName evidence="2">Peptidase S1 domain-containing protein</fullName>
    </submittedName>
</protein>
<sequence>MGCAVEECECGISKNVEYYENYNAATNRILGGKISDPRELIDYLDVDGDDTIVVSDGILRETLIMIQEISFCDEEVEESDTVICAGGVDHGSTNGDSGGPLLVIRNHRWIQYGVTSLSNNKPAPGDISSYSPHCVYTKVSEYCD</sequence>
<organism evidence="1 2">
    <name type="scientific">Panagrolaimus sp. ES5</name>
    <dbReference type="NCBI Taxonomy" id="591445"/>
    <lineage>
        <taxon>Eukaryota</taxon>
        <taxon>Metazoa</taxon>
        <taxon>Ecdysozoa</taxon>
        <taxon>Nematoda</taxon>
        <taxon>Chromadorea</taxon>
        <taxon>Rhabditida</taxon>
        <taxon>Tylenchina</taxon>
        <taxon>Panagrolaimomorpha</taxon>
        <taxon>Panagrolaimoidea</taxon>
        <taxon>Panagrolaimidae</taxon>
        <taxon>Panagrolaimus</taxon>
    </lineage>
</organism>